<evidence type="ECO:0000313" key="8">
    <source>
        <dbReference type="Proteomes" id="UP000075473"/>
    </source>
</evidence>
<dbReference type="EMBL" id="JAMYZR010000008">
    <property type="protein sequence ID" value="MCP1245924.1"/>
    <property type="molecule type" value="Genomic_DNA"/>
</dbReference>
<dbReference type="RefSeq" id="WP_062140607.1">
    <property type="nucleotide sequence ID" value="NZ_JAMYZR010000008.1"/>
</dbReference>
<reference evidence="6 7" key="1">
    <citation type="submission" date="2015-06" db="EMBL/GenBank/DDBJ databases">
        <title>Improved classification and identification of acetic acid bacteria using matrix-assisted laser desorption/ionization time-of-flight mass spectrometry; Gluconobacter nephelii and Gluconobacter uchimurae are later heterotypic synonyms of Gluconobacter japonicus and Gluconobacter oxydans, respectively.</title>
        <authorList>
            <person name="Li L."/>
            <person name="Cleenwerck I."/>
            <person name="De Vuyst L."/>
            <person name="Vandamme P."/>
        </authorList>
    </citation>
    <scope>NUCLEOTIDE SEQUENCE [LARGE SCALE GENOMIC DNA]</scope>
    <source>
        <strain evidence="4 7">LMG 1545</strain>
        <strain evidence="3 6">LMG 1608</strain>
        <strain evidence="2 8">LMG 1625</strain>
    </source>
</reference>
<dbReference type="Proteomes" id="UP001523543">
    <property type="component" value="Unassembled WGS sequence"/>
</dbReference>
<keyword evidence="1" id="KW-0472">Membrane</keyword>
<feature type="transmembrane region" description="Helical" evidence="1">
    <location>
        <begin position="21"/>
        <end position="39"/>
    </location>
</feature>
<dbReference type="OrthoDB" id="7225854at2"/>
<evidence type="ECO:0000313" key="4">
    <source>
        <dbReference type="EMBL" id="KXV76224.1"/>
    </source>
</evidence>
<dbReference type="EMBL" id="LIAA01000059">
    <property type="protein sequence ID" value="KXV76224.1"/>
    <property type="molecule type" value="Genomic_DNA"/>
</dbReference>
<evidence type="ECO:0000313" key="9">
    <source>
        <dbReference type="Proteomes" id="UP001523543"/>
    </source>
</evidence>
<feature type="transmembrane region" description="Helical" evidence="1">
    <location>
        <begin position="72"/>
        <end position="91"/>
    </location>
</feature>
<accession>A0A149QJL8</accession>
<reference evidence="5 9" key="2">
    <citation type="submission" date="2022-06" db="EMBL/GenBank/DDBJ databases">
        <title>Acetobacer genomes from food samples.</title>
        <authorList>
            <person name="Sombolestani A."/>
        </authorList>
    </citation>
    <scope>NUCLEOTIDE SEQUENCE [LARGE SCALE GENOMIC DNA]</scope>
    <source>
        <strain evidence="5 9">R-83281</strain>
    </source>
</reference>
<organism evidence="2 8">
    <name type="scientific">Acetobacter cerevisiae</name>
    <dbReference type="NCBI Taxonomy" id="178900"/>
    <lineage>
        <taxon>Bacteria</taxon>
        <taxon>Pseudomonadati</taxon>
        <taxon>Pseudomonadota</taxon>
        <taxon>Alphaproteobacteria</taxon>
        <taxon>Acetobacterales</taxon>
        <taxon>Acetobacteraceae</taxon>
        <taxon>Acetobacter</taxon>
    </lineage>
</organism>
<name>A0A149QJL8_9PROT</name>
<sequence length="100" mass="10797">MPDKRHPPTAKGSLGRTLLKTLCTVALTALLIALLREGLSLLPWVDRKTGQHAGSAVLQVLAADGNASQQQMIAAGLMVLCFLLAIVLVRWGERLLDRSR</sequence>
<evidence type="ECO:0000313" key="5">
    <source>
        <dbReference type="EMBL" id="MCP1245924.1"/>
    </source>
</evidence>
<dbReference type="Proteomes" id="UP000075462">
    <property type="component" value="Unassembled WGS sequence"/>
</dbReference>
<dbReference type="EMBL" id="LHZY01000002">
    <property type="protein sequence ID" value="KXV72854.1"/>
    <property type="molecule type" value="Genomic_DNA"/>
</dbReference>
<dbReference type="PATRIC" id="fig|178900.5.peg.2604"/>
<dbReference type="Proteomes" id="UP000075312">
    <property type="component" value="Unassembled WGS sequence"/>
</dbReference>
<evidence type="ECO:0000313" key="7">
    <source>
        <dbReference type="Proteomes" id="UP000075462"/>
    </source>
</evidence>
<dbReference type="Proteomes" id="UP000075473">
    <property type="component" value="Unassembled WGS sequence"/>
</dbReference>
<keyword evidence="1" id="KW-1133">Transmembrane helix</keyword>
<evidence type="ECO:0000313" key="6">
    <source>
        <dbReference type="Proteomes" id="UP000075312"/>
    </source>
</evidence>
<evidence type="ECO:0000256" key="1">
    <source>
        <dbReference type="SAM" id="Phobius"/>
    </source>
</evidence>
<gene>
    <name evidence="2" type="ORF">AD928_03610</name>
    <name evidence="3" type="ORF">AD952_01750</name>
    <name evidence="4" type="ORF">AD954_12830</name>
    <name evidence="5" type="ORF">NKW54_08215</name>
</gene>
<dbReference type="EMBL" id="LHZA01000119">
    <property type="protein sequence ID" value="KXU97505.1"/>
    <property type="molecule type" value="Genomic_DNA"/>
</dbReference>
<keyword evidence="1" id="KW-0812">Transmembrane</keyword>
<comment type="caution">
    <text evidence="2">The sequence shown here is derived from an EMBL/GenBank/DDBJ whole genome shotgun (WGS) entry which is preliminary data.</text>
</comment>
<protein>
    <submittedName>
        <fullName evidence="2">Uncharacterized protein</fullName>
    </submittedName>
</protein>
<keyword evidence="9" id="KW-1185">Reference proteome</keyword>
<proteinExistence type="predicted"/>
<evidence type="ECO:0000313" key="3">
    <source>
        <dbReference type="EMBL" id="KXV72854.1"/>
    </source>
</evidence>
<dbReference type="AlphaFoldDB" id="A0A149QJL8"/>
<evidence type="ECO:0000313" key="2">
    <source>
        <dbReference type="EMBL" id="KXU97505.1"/>
    </source>
</evidence>